<evidence type="ECO:0000313" key="1">
    <source>
        <dbReference type="EMBL" id="DAF57913.1"/>
    </source>
</evidence>
<name>A0A8S5T3T7_9CAUD</name>
<sequence>MMIAVHRHVVGFQIQTMCDESDIQKWLQEEYKEPKGE</sequence>
<proteinExistence type="predicted"/>
<protein>
    <submittedName>
        <fullName evidence="1">Uncharacterized protein</fullName>
    </submittedName>
</protein>
<dbReference type="EMBL" id="BK032743">
    <property type="protein sequence ID" value="DAF57913.1"/>
    <property type="molecule type" value="Genomic_DNA"/>
</dbReference>
<organism evidence="1">
    <name type="scientific">Siphoviridae sp. ctXYk3</name>
    <dbReference type="NCBI Taxonomy" id="2827886"/>
    <lineage>
        <taxon>Viruses</taxon>
        <taxon>Duplodnaviria</taxon>
        <taxon>Heunggongvirae</taxon>
        <taxon>Uroviricota</taxon>
        <taxon>Caudoviricetes</taxon>
    </lineage>
</organism>
<accession>A0A8S5T3T7</accession>
<reference evidence="1" key="1">
    <citation type="journal article" date="2021" name="Proc. Natl. Acad. Sci. U.S.A.">
        <title>A Catalog of Tens of Thousands of Viruses from Human Metagenomes Reveals Hidden Associations with Chronic Diseases.</title>
        <authorList>
            <person name="Tisza M.J."/>
            <person name="Buck C.B."/>
        </authorList>
    </citation>
    <scope>NUCLEOTIDE SEQUENCE</scope>
    <source>
        <strain evidence="1">CtXYk3</strain>
    </source>
</reference>